<accession>A0A841H697</accession>
<proteinExistence type="predicted"/>
<feature type="domain" description="Peptidase S8/S53" evidence="1">
    <location>
        <begin position="45"/>
        <end position="297"/>
    </location>
</feature>
<dbReference type="GO" id="GO:0004252">
    <property type="term" value="F:serine-type endopeptidase activity"/>
    <property type="evidence" value="ECO:0007669"/>
    <property type="project" value="InterPro"/>
</dbReference>
<comment type="caution">
    <text evidence="2">The sequence shown here is derived from an EMBL/GenBank/DDBJ whole genome shotgun (WGS) entry which is preliminary data.</text>
</comment>
<evidence type="ECO:0000259" key="1">
    <source>
        <dbReference type="Pfam" id="PF00082"/>
    </source>
</evidence>
<reference evidence="2 3" key="1">
    <citation type="submission" date="2020-08" db="EMBL/GenBank/DDBJ databases">
        <title>Genomic Encyclopedia of Type Strains, Phase IV (KMG-IV): sequencing the most valuable type-strain genomes for metagenomic binning, comparative biology and taxonomic classification.</title>
        <authorList>
            <person name="Goeker M."/>
        </authorList>
    </citation>
    <scope>NUCLEOTIDE SEQUENCE [LARGE SCALE GENOMIC DNA]</scope>
    <source>
        <strain evidence="2 3">DSM 29007</strain>
    </source>
</reference>
<evidence type="ECO:0000313" key="3">
    <source>
        <dbReference type="Proteomes" id="UP000582837"/>
    </source>
</evidence>
<dbReference type="Proteomes" id="UP000582837">
    <property type="component" value="Unassembled WGS sequence"/>
</dbReference>
<keyword evidence="3" id="KW-1185">Reference proteome</keyword>
<dbReference type="InterPro" id="IPR000209">
    <property type="entry name" value="Peptidase_S8/S53_dom"/>
</dbReference>
<sequence length="491" mass="53685">MRPDRRGWYNAGECIPEDVLPLDLFHRAVRRLYEKDGDLAGAAPSVRVISVSIGDRSRQFALTMSSWARLLDYLAWKYQILFIVSAGNHASEIVLDVPRRDFDALRGDPQRLESEVLKAIVSGGWNRRLLSPAEALNALTVGAVHDDVAPVPAVAHRTNPYVTAGLPSPFNATGPGFRRSMKPEVLFAGGRQLYKEKPGNTHADCTLVIDQAILAPGHKVATPGRRPGDVTATIYMRGTSNATALAARTAGLIHDVLDSLREDTPEQGLEDRFTAVLLKALLVHGARWGASADALRRSLGTDKDLLARLLGYGRPDPTRVFECTDFRGTLIGASMIGDGQAHRYSVPLLPSLSGRAEWRALTVTLAWLSPVNHKHRAYRGASLWFEPYGAVRGDGAYDEMLSLARTDAPWQSVRRGTLQHEVFDGAQATGFVDGDELKIQVNCAAEAGRLDVPVPYAIAVTLEVAPEVQIPIYQEIRDRIRARVAVGVRTT</sequence>
<name>A0A841H697_9BACT</name>
<dbReference type="EMBL" id="JACHIA010000025">
    <property type="protein sequence ID" value="MBB6073498.1"/>
    <property type="molecule type" value="Genomic_DNA"/>
</dbReference>
<dbReference type="Pfam" id="PF00082">
    <property type="entry name" value="Peptidase_S8"/>
    <property type="match status" value="1"/>
</dbReference>
<dbReference type="CDD" id="cd04847">
    <property type="entry name" value="Peptidases_S8_Subtilisin_like_2"/>
    <property type="match status" value="1"/>
</dbReference>
<evidence type="ECO:0000313" key="2">
    <source>
        <dbReference type="EMBL" id="MBB6073498.1"/>
    </source>
</evidence>
<dbReference type="Gene3D" id="3.40.50.200">
    <property type="entry name" value="Peptidase S8/S53 domain"/>
    <property type="match status" value="1"/>
</dbReference>
<dbReference type="GO" id="GO:0006508">
    <property type="term" value="P:proteolysis"/>
    <property type="evidence" value="ECO:0007669"/>
    <property type="project" value="InterPro"/>
</dbReference>
<dbReference type="InterPro" id="IPR036852">
    <property type="entry name" value="Peptidase_S8/S53_dom_sf"/>
</dbReference>
<protein>
    <recommendedName>
        <fullName evidence="1">Peptidase S8/S53 domain-containing protein</fullName>
    </recommendedName>
</protein>
<dbReference type="InterPro" id="IPR034074">
    <property type="entry name" value="Y4bN_pept_dom"/>
</dbReference>
<gene>
    <name evidence="2" type="ORF">HNQ61_005168</name>
</gene>
<organism evidence="2 3">
    <name type="scientific">Longimicrobium terrae</name>
    <dbReference type="NCBI Taxonomy" id="1639882"/>
    <lineage>
        <taxon>Bacteria</taxon>
        <taxon>Pseudomonadati</taxon>
        <taxon>Gemmatimonadota</taxon>
        <taxon>Longimicrobiia</taxon>
        <taxon>Longimicrobiales</taxon>
        <taxon>Longimicrobiaceae</taxon>
        <taxon>Longimicrobium</taxon>
    </lineage>
</organism>
<dbReference type="SUPFAM" id="SSF52743">
    <property type="entry name" value="Subtilisin-like"/>
    <property type="match status" value="1"/>
</dbReference>
<dbReference type="AlphaFoldDB" id="A0A841H697"/>